<keyword evidence="1" id="KW-0328">Glycosyltransferase</keyword>
<reference evidence="4 5" key="1">
    <citation type="submission" date="2017-07" db="EMBL/GenBank/DDBJ databases">
        <title>Genomes of Fischerella (Mastigocladus) sp. strains.</title>
        <authorList>
            <person name="Miller S.R."/>
        </authorList>
    </citation>
    <scope>NUCLEOTIDE SEQUENCE [LARGE SCALE GENOMIC DNA]</scope>
    <source>
        <strain evidence="4 5">CCMEE 5318</strain>
    </source>
</reference>
<dbReference type="RefSeq" id="WP_102179957.1">
    <property type="nucleotide sequence ID" value="NZ_NMQE01000009.1"/>
</dbReference>
<sequence>MNYIPITFVTPWYGYFAGGAEVAARSLAEQLAKRGYDVQVLTTCCRSPFENWWQNTLPSGVEQLNGVTVRRFPVNNQGEDLYHEANHQIIHGIQIDEKYQRQFVNHSINSQALIDYACVNTEGHIVIGLPYIYGLTYSLVKALNGRASIMPCFHYEPQLQWITTAEMMALSQQILFLTEEEKTLAIQQFGQLVGRRLVESSVIGVGVELPTDIKKLLDKNDCNYSKDIKLKYQLPEKFFVYVGRKDIGKNILTLINYFQNYQASGGKASLVFLGGGDANLLPKRKGFIDLGFLPEEDKYLIISQAQGLINLSVNESFSLVLMEAWLCEIPVIVHRGCEVTTGHCLNSQGGIPISSSEEFQAALKVLSKEDTSKILARFGKRYVQSKYSWDSVIDRFLRSAYQG</sequence>
<name>A0A2N6LPY0_9CYAN</name>
<keyword evidence="2" id="KW-0808">Transferase</keyword>
<dbReference type="SUPFAM" id="SSF53756">
    <property type="entry name" value="UDP-Glycosyltransferase/glycogen phosphorylase"/>
    <property type="match status" value="1"/>
</dbReference>
<dbReference type="AlphaFoldDB" id="A0A2N6LPY0"/>
<evidence type="ECO:0000259" key="3">
    <source>
        <dbReference type="Pfam" id="PF00534"/>
    </source>
</evidence>
<evidence type="ECO:0000256" key="2">
    <source>
        <dbReference type="ARBA" id="ARBA00022679"/>
    </source>
</evidence>
<dbReference type="EMBL" id="NMQE01000009">
    <property type="protein sequence ID" value="PMB27990.1"/>
    <property type="molecule type" value="Genomic_DNA"/>
</dbReference>
<dbReference type="CDD" id="cd03801">
    <property type="entry name" value="GT4_PimA-like"/>
    <property type="match status" value="1"/>
</dbReference>
<gene>
    <name evidence="4" type="ORF">CEN46_00250</name>
</gene>
<dbReference type="PANTHER" id="PTHR12526">
    <property type="entry name" value="GLYCOSYLTRANSFERASE"/>
    <property type="match status" value="1"/>
</dbReference>
<dbReference type="Proteomes" id="UP000235081">
    <property type="component" value="Unassembled WGS sequence"/>
</dbReference>
<accession>A0A2N6LPY0</accession>
<comment type="caution">
    <text evidence="4">The sequence shown here is derived from an EMBL/GenBank/DDBJ whole genome shotgun (WGS) entry which is preliminary data.</text>
</comment>
<protein>
    <recommendedName>
        <fullName evidence="3">Glycosyl transferase family 1 domain-containing protein</fullName>
    </recommendedName>
</protein>
<evidence type="ECO:0000313" key="5">
    <source>
        <dbReference type="Proteomes" id="UP000235081"/>
    </source>
</evidence>
<feature type="domain" description="Glycosyl transferase family 1" evidence="3">
    <location>
        <begin position="234"/>
        <end position="337"/>
    </location>
</feature>
<dbReference type="InterPro" id="IPR001296">
    <property type="entry name" value="Glyco_trans_1"/>
</dbReference>
<evidence type="ECO:0000256" key="1">
    <source>
        <dbReference type="ARBA" id="ARBA00022676"/>
    </source>
</evidence>
<dbReference type="Pfam" id="PF00534">
    <property type="entry name" value="Glycos_transf_1"/>
    <property type="match status" value="1"/>
</dbReference>
<dbReference type="PANTHER" id="PTHR12526:SF510">
    <property type="entry name" value="D-INOSITOL 3-PHOSPHATE GLYCOSYLTRANSFERASE"/>
    <property type="match status" value="1"/>
</dbReference>
<proteinExistence type="predicted"/>
<evidence type="ECO:0000313" key="4">
    <source>
        <dbReference type="EMBL" id="PMB27990.1"/>
    </source>
</evidence>
<organism evidence="4 5">
    <name type="scientific">Fischerella thermalis CCMEE 5318</name>
    <dbReference type="NCBI Taxonomy" id="2019666"/>
    <lineage>
        <taxon>Bacteria</taxon>
        <taxon>Bacillati</taxon>
        <taxon>Cyanobacteriota</taxon>
        <taxon>Cyanophyceae</taxon>
        <taxon>Nostocales</taxon>
        <taxon>Hapalosiphonaceae</taxon>
        <taxon>Fischerella</taxon>
    </lineage>
</organism>
<dbReference type="GO" id="GO:0016757">
    <property type="term" value="F:glycosyltransferase activity"/>
    <property type="evidence" value="ECO:0007669"/>
    <property type="project" value="UniProtKB-KW"/>
</dbReference>
<dbReference type="Gene3D" id="3.40.50.2000">
    <property type="entry name" value="Glycogen Phosphorylase B"/>
    <property type="match status" value="2"/>
</dbReference>